<dbReference type="Proteomes" id="UP001151760">
    <property type="component" value="Unassembled WGS sequence"/>
</dbReference>
<comment type="caution">
    <text evidence="1">The sequence shown here is derived from an EMBL/GenBank/DDBJ whole genome shotgun (WGS) entry which is preliminary data.</text>
</comment>
<gene>
    <name evidence="1" type="ORF">Tco_0626264</name>
</gene>
<name>A0ABQ4WJ66_9ASTR</name>
<sequence length="156" mass="18040">MNIRPRRLLNDFDCEIRYHPRKVNVAVDVLSRKERAKPLRVGALVMTINSNLPPQIHEAQVAALKKENVKNENLHEAIRFTGTTRNTPLEMGKYSLGLYHKPAKDNKLLLLNLGNRDHQKYFAGVRRKPLEFHVGGISVERSDTFWQTRKAEPTLY</sequence>
<dbReference type="EMBL" id="BQNB010008689">
    <property type="protein sequence ID" value="GJS52902.1"/>
    <property type="molecule type" value="Genomic_DNA"/>
</dbReference>
<keyword evidence="2" id="KW-1185">Reference proteome</keyword>
<evidence type="ECO:0000313" key="2">
    <source>
        <dbReference type="Proteomes" id="UP001151760"/>
    </source>
</evidence>
<evidence type="ECO:0000313" key="1">
    <source>
        <dbReference type="EMBL" id="GJS52902.1"/>
    </source>
</evidence>
<evidence type="ECO:0008006" key="3">
    <source>
        <dbReference type="Google" id="ProtNLM"/>
    </source>
</evidence>
<reference evidence="1" key="2">
    <citation type="submission" date="2022-01" db="EMBL/GenBank/DDBJ databases">
        <authorList>
            <person name="Yamashiro T."/>
            <person name="Shiraishi A."/>
            <person name="Satake H."/>
            <person name="Nakayama K."/>
        </authorList>
    </citation>
    <scope>NUCLEOTIDE SEQUENCE</scope>
</reference>
<proteinExistence type="predicted"/>
<protein>
    <recommendedName>
        <fullName evidence="3">Reverse transcriptase domain-containing protein</fullName>
    </recommendedName>
</protein>
<accession>A0ABQ4WJ66</accession>
<reference evidence="1" key="1">
    <citation type="journal article" date="2022" name="Int. J. Mol. Sci.">
        <title>Draft Genome of Tanacetum Coccineum: Genomic Comparison of Closely Related Tanacetum-Family Plants.</title>
        <authorList>
            <person name="Yamashiro T."/>
            <person name="Shiraishi A."/>
            <person name="Nakayama K."/>
            <person name="Satake H."/>
        </authorList>
    </citation>
    <scope>NUCLEOTIDE SEQUENCE</scope>
</reference>
<organism evidence="1 2">
    <name type="scientific">Tanacetum coccineum</name>
    <dbReference type="NCBI Taxonomy" id="301880"/>
    <lineage>
        <taxon>Eukaryota</taxon>
        <taxon>Viridiplantae</taxon>
        <taxon>Streptophyta</taxon>
        <taxon>Embryophyta</taxon>
        <taxon>Tracheophyta</taxon>
        <taxon>Spermatophyta</taxon>
        <taxon>Magnoliopsida</taxon>
        <taxon>eudicotyledons</taxon>
        <taxon>Gunneridae</taxon>
        <taxon>Pentapetalae</taxon>
        <taxon>asterids</taxon>
        <taxon>campanulids</taxon>
        <taxon>Asterales</taxon>
        <taxon>Asteraceae</taxon>
        <taxon>Asteroideae</taxon>
        <taxon>Anthemideae</taxon>
        <taxon>Anthemidinae</taxon>
        <taxon>Tanacetum</taxon>
    </lineage>
</organism>